<comment type="caution">
    <text evidence="1">The sequence shown here is derived from an EMBL/GenBank/DDBJ whole genome shotgun (WGS) entry which is preliminary data.</text>
</comment>
<accession>A0A090WVM2</accession>
<protein>
    <submittedName>
        <fullName evidence="1">Uncharacterized protein</fullName>
    </submittedName>
</protein>
<evidence type="ECO:0000313" key="2">
    <source>
        <dbReference type="Proteomes" id="UP000029643"/>
    </source>
</evidence>
<dbReference type="EMBL" id="BBNU01000006">
    <property type="protein sequence ID" value="GAL79439.1"/>
    <property type="molecule type" value="Genomic_DNA"/>
</dbReference>
<organism evidence="1 2">
    <name type="scientific">Algibacter lectus</name>
    <dbReference type="NCBI Taxonomy" id="221126"/>
    <lineage>
        <taxon>Bacteria</taxon>
        <taxon>Pseudomonadati</taxon>
        <taxon>Bacteroidota</taxon>
        <taxon>Flavobacteriia</taxon>
        <taxon>Flavobacteriales</taxon>
        <taxon>Flavobacteriaceae</taxon>
        <taxon>Algibacter</taxon>
    </lineage>
</organism>
<sequence>MCDFSLHRNDKRFKGKFPAFIKQKTPYQVNDKVFYIFNTSLKKLTNLIYFK</sequence>
<reference evidence="1 2" key="1">
    <citation type="journal article" date="2014" name="Genome Announc.">
        <title>Draft Genome Sequences of Marine Flavobacterium Algibacter lectus Strains SS8 and NR4.</title>
        <authorList>
            <person name="Takatani N."/>
            <person name="Nakanishi M."/>
            <person name="Meirelles P."/>
            <person name="Mino S."/>
            <person name="Suda W."/>
            <person name="Oshima K."/>
            <person name="Hattori M."/>
            <person name="Ohkuma M."/>
            <person name="Hosokawa M."/>
            <person name="Miyashita K."/>
            <person name="Thompson F.L."/>
            <person name="Niwa A."/>
            <person name="Sawabe T."/>
            <person name="Sawabe T."/>
        </authorList>
    </citation>
    <scope>NUCLEOTIDE SEQUENCE [LARGE SCALE GENOMIC DNA]</scope>
    <source>
        <strain evidence="2">JCM19274</strain>
    </source>
</reference>
<dbReference type="AlphaFoldDB" id="A0A090WVM2"/>
<name>A0A090WVM2_9FLAO</name>
<proteinExistence type="predicted"/>
<evidence type="ECO:0000313" key="1">
    <source>
        <dbReference type="EMBL" id="GAL79439.1"/>
    </source>
</evidence>
<dbReference type="Proteomes" id="UP000029643">
    <property type="component" value="Unassembled WGS sequence"/>
</dbReference>
<gene>
    <name evidence="1" type="ORF">JCM19274_1947</name>
</gene>